<feature type="region of interest" description="Disordered" evidence="1">
    <location>
        <begin position="116"/>
        <end position="216"/>
    </location>
</feature>
<feature type="compositionally biased region" description="Low complexity" evidence="1">
    <location>
        <begin position="53"/>
        <end position="68"/>
    </location>
</feature>
<dbReference type="eggNOG" id="ENOG502SA1P">
    <property type="taxonomic scope" value="Eukaryota"/>
</dbReference>
<dbReference type="HOGENOM" id="CLU_1323198_0_0_1"/>
<reference evidence="5" key="2">
    <citation type="submission" date="2010-04" db="EMBL/GenBank/DDBJ databases">
        <authorList>
            <person name="Buell R."/>
            <person name="Hamilton J."/>
            <person name="Hostetler J."/>
        </authorList>
    </citation>
    <scope>NUCLEOTIDE SEQUENCE [LARGE SCALE GENOMIC DNA]</scope>
    <source>
        <strain evidence="5">DAOM:BR144</strain>
    </source>
</reference>
<dbReference type="EMBL" id="GL376604">
    <property type="status" value="NOT_ANNOTATED_CDS"/>
    <property type="molecule type" value="Genomic_DNA"/>
</dbReference>
<keyword evidence="2" id="KW-0812">Transmembrane</keyword>
<dbReference type="InParanoid" id="K3WMZ1"/>
<dbReference type="Proteomes" id="UP000019132">
    <property type="component" value="Unassembled WGS sequence"/>
</dbReference>
<evidence type="ECO:0000256" key="3">
    <source>
        <dbReference type="SAM" id="SignalP"/>
    </source>
</evidence>
<feature type="compositionally biased region" description="Polar residues" evidence="1">
    <location>
        <begin position="76"/>
        <end position="86"/>
    </location>
</feature>
<feature type="region of interest" description="Disordered" evidence="1">
    <location>
        <begin position="53"/>
        <end position="94"/>
    </location>
</feature>
<proteinExistence type="predicted"/>
<accession>K3WMZ1</accession>
<evidence type="ECO:0000313" key="4">
    <source>
        <dbReference type="EnsemblProtists" id="PYU1_T006333"/>
    </source>
</evidence>
<keyword evidence="5" id="KW-1185">Reference proteome</keyword>
<organism evidence="4 5">
    <name type="scientific">Globisporangium ultimum (strain ATCC 200006 / CBS 805.95 / DAOM BR144)</name>
    <name type="common">Pythium ultimum</name>
    <dbReference type="NCBI Taxonomy" id="431595"/>
    <lineage>
        <taxon>Eukaryota</taxon>
        <taxon>Sar</taxon>
        <taxon>Stramenopiles</taxon>
        <taxon>Oomycota</taxon>
        <taxon>Peronosporomycetes</taxon>
        <taxon>Pythiales</taxon>
        <taxon>Pythiaceae</taxon>
        <taxon>Globisporangium</taxon>
    </lineage>
</organism>
<dbReference type="OMA" id="ITGWYYF"/>
<evidence type="ECO:0000256" key="1">
    <source>
        <dbReference type="SAM" id="MobiDB-lite"/>
    </source>
</evidence>
<reference evidence="4" key="3">
    <citation type="submission" date="2015-02" db="UniProtKB">
        <authorList>
            <consortium name="EnsemblProtists"/>
        </authorList>
    </citation>
    <scope>IDENTIFICATION</scope>
    <source>
        <strain evidence="4">DAOM BR144</strain>
    </source>
</reference>
<dbReference type="VEuPathDB" id="FungiDB:PYU1_G006321"/>
<feature type="compositionally biased region" description="Basic residues" evidence="1">
    <location>
        <begin position="205"/>
        <end position="216"/>
    </location>
</feature>
<dbReference type="EnsemblProtists" id="PYU1_T006333">
    <property type="protein sequence ID" value="PYU1_T006333"/>
    <property type="gene ID" value="PYU1_G006321"/>
</dbReference>
<evidence type="ECO:0000313" key="5">
    <source>
        <dbReference type="Proteomes" id="UP000019132"/>
    </source>
</evidence>
<feature type="compositionally biased region" description="Basic and acidic residues" evidence="1">
    <location>
        <begin position="116"/>
        <end position="126"/>
    </location>
</feature>
<reference evidence="5" key="1">
    <citation type="journal article" date="2010" name="Genome Biol.">
        <title>Genome sequence of the necrotrophic plant pathogen Pythium ultimum reveals original pathogenicity mechanisms and effector repertoire.</title>
        <authorList>
            <person name="Levesque C.A."/>
            <person name="Brouwer H."/>
            <person name="Cano L."/>
            <person name="Hamilton J.P."/>
            <person name="Holt C."/>
            <person name="Huitema E."/>
            <person name="Raffaele S."/>
            <person name="Robideau G.P."/>
            <person name="Thines M."/>
            <person name="Win J."/>
            <person name="Zerillo M.M."/>
            <person name="Beakes G.W."/>
            <person name="Boore J.L."/>
            <person name="Busam D."/>
            <person name="Dumas B."/>
            <person name="Ferriera S."/>
            <person name="Fuerstenberg S.I."/>
            <person name="Gachon C.M."/>
            <person name="Gaulin E."/>
            <person name="Govers F."/>
            <person name="Grenville-Briggs L."/>
            <person name="Horner N."/>
            <person name="Hostetler J."/>
            <person name="Jiang R.H."/>
            <person name="Johnson J."/>
            <person name="Krajaejun T."/>
            <person name="Lin H."/>
            <person name="Meijer H.J."/>
            <person name="Moore B."/>
            <person name="Morris P."/>
            <person name="Phuntmart V."/>
            <person name="Puiu D."/>
            <person name="Shetty J."/>
            <person name="Stajich J.E."/>
            <person name="Tripathy S."/>
            <person name="Wawra S."/>
            <person name="van West P."/>
            <person name="Whitty B.R."/>
            <person name="Coutinho P.M."/>
            <person name="Henrissat B."/>
            <person name="Martin F."/>
            <person name="Thomas P.D."/>
            <person name="Tyler B.M."/>
            <person name="De Vries R.P."/>
            <person name="Kamoun S."/>
            <person name="Yandell M."/>
            <person name="Tisserat N."/>
            <person name="Buell C.R."/>
        </authorList>
    </citation>
    <scope>NUCLEOTIDE SEQUENCE</scope>
    <source>
        <strain evidence="5">DAOM:BR144</strain>
    </source>
</reference>
<evidence type="ECO:0000256" key="2">
    <source>
        <dbReference type="SAM" id="Phobius"/>
    </source>
</evidence>
<name>K3WMZ1_GLOUD</name>
<feature type="signal peptide" evidence="3">
    <location>
        <begin position="1"/>
        <end position="19"/>
    </location>
</feature>
<feature type="transmembrane region" description="Helical" evidence="2">
    <location>
        <begin position="25"/>
        <end position="42"/>
    </location>
</feature>
<feature type="compositionally biased region" description="Low complexity" evidence="1">
    <location>
        <begin position="127"/>
        <end position="146"/>
    </location>
</feature>
<sequence>MLLPWIFAVLAAVFAVLYASPKLRKSAFIWFTYITLTGWYYFRLWEKKRARGASSASPTASPRSSTTGKKLHSESQRGSSFSSASMEKSRATSRYEEDDIEDVVYFESAEKLQQQRELRSVSERSSGRGSESSSSGNSGYSEDASSGRFSFRRSKVQQQPKSHSGIFRSLRKLHREDTDKRRDSEFDPLISSSVSEPAITTRRTYTGRKKPPSWGE</sequence>
<keyword evidence="2" id="KW-0472">Membrane</keyword>
<keyword evidence="3" id="KW-0732">Signal</keyword>
<dbReference type="AlphaFoldDB" id="K3WMZ1"/>
<feature type="chain" id="PRO_5003872209" evidence="3">
    <location>
        <begin position="20"/>
        <end position="216"/>
    </location>
</feature>
<feature type="compositionally biased region" description="Basic and acidic residues" evidence="1">
    <location>
        <begin position="174"/>
        <end position="185"/>
    </location>
</feature>
<keyword evidence="2" id="KW-1133">Transmembrane helix</keyword>
<protein>
    <submittedName>
        <fullName evidence="4">Uncharacterized protein</fullName>
    </submittedName>
</protein>